<keyword evidence="14" id="KW-1185">Reference proteome</keyword>
<dbReference type="OrthoDB" id="9798629at2"/>
<feature type="compositionally biased region" description="Gly residues" evidence="11">
    <location>
        <begin position="1"/>
        <end position="12"/>
    </location>
</feature>
<keyword evidence="10" id="KW-0653">Protein transport</keyword>
<evidence type="ECO:0000256" key="6">
    <source>
        <dbReference type="ARBA" id="ARBA00022692"/>
    </source>
</evidence>
<proteinExistence type="inferred from homology"/>
<dbReference type="InterPro" id="IPR014168">
    <property type="entry name" value="Tol-Pal_TolR"/>
</dbReference>
<evidence type="ECO:0000313" key="14">
    <source>
        <dbReference type="Proteomes" id="UP000193391"/>
    </source>
</evidence>
<evidence type="ECO:0000256" key="5">
    <source>
        <dbReference type="ARBA" id="ARBA00022618"/>
    </source>
</evidence>
<keyword evidence="10" id="KW-0813">Transport</keyword>
<evidence type="ECO:0000256" key="7">
    <source>
        <dbReference type="ARBA" id="ARBA00022989"/>
    </source>
</evidence>
<evidence type="ECO:0000256" key="12">
    <source>
        <dbReference type="SAM" id="Phobius"/>
    </source>
</evidence>
<dbReference type="GO" id="GO:0051301">
    <property type="term" value="P:cell division"/>
    <property type="evidence" value="ECO:0007669"/>
    <property type="project" value="UniProtKB-KW"/>
</dbReference>
<evidence type="ECO:0000256" key="2">
    <source>
        <dbReference type="ARBA" id="ARBA00005811"/>
    </source>
</evidence>
<gene>
    <name evidence="13" type="ORF">TMES_08125</name>
</gene>
<dbReference type="PANTHER" id="PTHR30558">
    <property type="entry name" value="EXBD MEMBRANE COMPONENT OF PMF-DRIVEN MACROMOLECULE IMPORT SYSTEM"/>
    <property type="match status" value="1"/>
</dbReference>
<dbReference type="Proteomes" id="UP000193391">
    <property type="component" value="Unassembled WGS sequence"/>
</dbReference>
<keyword evidence="9" id="KW-0131">Cell cycle</keyword>
<keyword evidence="4" id="KW-0997">Cell inner membrane</keyword>
<dbReference type="GO" id="GO:0015031">
    <property type="term" value="P:protein transport"/>
    <property type="evidence" value="ECO:0007669"/>
    <property type="project" value="UniProtKB-KW"/>
</dbReference>
<feature type="transmembrane region" description="Helical" evidence="12">
    <location>
        <begin position="38"/>
        <end position="59"/>
    </location>
</feature>
<dbReference type="AlphaFoldDB" id="A0A1Y2L1E6"/>
<comment type="subcellular location">
    <subcellularLocation>
        <location evidence="1">Cell membrane</location>
        <topology evidence="1">Single-pass membrane protein</topology>
    </subcellularLocation>
    <subcellularLocation>
        <location evidence="10">Cell membrane</location>
        <topology evidence="10">Single-pass type II membrane protein</topology>
    </subcellularLocation>
</comment>
<keyword evidence="3" id="KW-1003">Cell membrane</keyword>
<evidence type="ECO:0000256" key="1">
    <source>
        <dbReference type="ARBA" id="ARBA00004162"/>
    </source>
</evidence>
<evidence type="ECO:0000256" key="11">
    <source>
        <dbReference type="SAM" id="MobiDB-lite"/>
    </source>
</evidence>
<dbReference type="PANTHER" id="PTHR30558:SF7">
    <property type="entry name" value="TOL-PAL SYSTEM PROTEIN TOLR"/>
    <property type="match status" value="1"/>
</dbReference>
<organism evidence="13 14">
    <name type="scientific">Thalassospira mesophila</name>
    <dbReference type="NCBI Taxonomy" id="1293891"/>
    <lineage>
        <taxon>Bacteria</taxon>
        <taxon>Pseudomonadati</taxon>
        <taxon>Pseudomonadota</taxon>
        <taxon>Alphaproteobacteria</taxon>
        <taxon>Rhodospirillales</taxon>
        <taxon>Thalassospiraceae</taxon>
        <taxon>Thalassospira</taxon>
    </lineage>
</organism>
<dbReference type="GO" id="GO:0022857">
    <property type="term" value="F:transmembrane transporter activity"/>
    <property type="evidence" value="ECO:0007669"/>
    <property type="project" value="InterPro"/>
</dbReference>
<feature type="compositionally biased region" description="Basic residues" evidence="11">
    <location>
        <begin position="13"/>
        <end position="24"/>
    </location>
</feature>
<keyword evidence="6 10" id="KW-0812">Transmembrane</keyword>
<evidence type="ECO:0000256" key="3">
    <source>
        <dbReference type="ARBA" id="ARBA00022475"/>
    </source>
</evidence>
<protein>
    <submittedName>
        <fullName evidence="13">Biopolymer transporter ExbD</fullName>
    </submittedName>
</protein>
<dbReference type="EMBL" id="JFKA01000003">
    <property type="protein sequence ID" value="OSQ38757.1"/>
    <property type="molecule type" value="Genomic_DNA"/>
</dbReference>
<evidence type="ECO:0000256" key="10">
    <source>
        <dbReference type="RuleBase" id="RU003879"/>
    </source>
</evidence>
<comment type="caution">
    <text evidence="13">The sequence shown here is derived from an EMBL/GenBank/DDBJ whole genome shotgun (WGS) entry which is preliminary data.</text>
</comment>
<dbReference type="GO" id="GO:0005886">
    <property type="term" value="C:plasma membrane"/>
    <property type="evidence" value="ECO:0007669"/>
    <property type="project" value="UniProtKB-SubCell"/>
</dbReference>
<keyword evidence="8 12" id="KW-0472">Membrane</keyword>
<evidence type="ECO:0000256" key="9">
    <source>
        <dbReference type="ARBA" id="ARBA00023306"/>
    </source>
</evidence>
<dbReference type="STRING" id="1293891.TMES_08125"/>
<comment type="similarity">
    <text evidence="2 10">Belongs to the ExbD/TolR family.</text>
</comment>
<dbReference type="InterPro" id="IPR003400">
    <property type="entry name" value="ExbD"/>
</dbReference>
<evidence type="ECO:0000256" key="8">
    <source>
        <dbReference type="ARBA" id="ARBA00023136"/>
    </source>
</evidence>
<evidence type="ECO:0000313" key="13">
    <source>
        <dbReference type="EMBL" id="OSQ38757.1"/>
    </source>
</evidence>
<reference evidence="13 14" key="1">
    <citation type="submission" date="2014-03" db="EMBL/GenBank/DDBJ databases">
        <title>The draft genome sequence of Thalassospira mesophila JCM 18969.</title>
        <authorList>
            <person name="Lai Q."/>
            <person name="Shao Z."/>
        </authorList>
    </citation>
    <scope>NUCLEOTIDE SEQUENCE [LARGE SCALE GENOMIC DNA]</scope>
    <source>
        <strain evidence="13 14">JCM 18969</strain>
    </source>
</reference>
<dbReference type="Gene3D" id="3.30.420.270">
    <property type="match status" value="1"/>
</dbReference>
<keyword evidence="5" id="KW-0132">Cell division</keyword>
<keyword evidence="7 12" id="KW-1133">Transmembrane helix</keyword>
<dbReference type="NCBIfam" id="TIGR02801">
    <property type="entry name" value="tolR"/>
    <property type="match status" value="1"/>
</dbReference>
<sequence>MGGQLASGNSGGGRRRGRRGRGNRKAMSDINVTPMVDVMLVLLVIFMVTAPLITAGVDVDLPKASATQMTGQDEPLVVSLTKDGAVYIMDTEVDRDDLVAKLQAITENKQETRIFVKGDKAVDYGQVMDLMGRINEAGFNKVALIADLPDKGK</sequence>
<name>A0A1Y2L1E6_9PROT</name>
<accession>A0A1Y2L1E6</accession>
<dbReference type="Pfam" id="PF02472">
    <property type="entry name" value="ExbD"/>
    <property type="match status" value="1"/>
</dbReference>
<evidence type="ECO:0000256" key="4">
    <source>
        <dbReference type="ARBA" id="ARBA00022519"/>
    </source>
</evidence>
<feature type="region of interest" description="Disordered" evidence="11">
    <location>
        <begin position="1"/>
        <end position="26"/>
    </location>
</feature>